<organism evidence="1">
    <name type="scientific">Siphoviridae sp. ctHGG8</name>
    <dbReference type="NCBI Taxonomy" id="2826230"/>
    <lineage>
        <taxon>Viruses</taxon>
        <taxon>Duplodnaviria</taxon>
        <taxon>Heunggongvirae</taxon>
        <taxon>Uroviricota</taxon>
        <taxon>Caudoviricetes</taxon>
    </lineage>
</organism>
<sequence>MKKIVIKEVTYKGRLITMFEDGFGQKLVIIDNNESKVYFSISDAKRVINGKKTMYEEF</sequence>
<proteinExistence type="predicted"/>
<evidence type="ECO:0000313" key="1">
    <source>
        <dbReference type="EMBL" id="DAD89891.1"/>
    </source>
</evidence>
<accession>A0A8S5N719</accession>
<reference evidence="1" key="1">
    <citation type="journal article" date="2021" name="Proc. Natl. Acad. Sci. U.S.A.">
        <title>A Catalog of Tens of Thousands of Viruses from Human Metagenomes Reveals Hidden Associations with Chronic Diseases.</title>
        <authorList>
            <person name="Tisza M.J."/>
            <person name="Buck C.B."/>
        </authorList>
    </citation>
    <scope>NUCLEOTIDE SEQUENCE</scope>
    <source>
        <strain evidence="1">CtHGG8</strain>
    </source>
</reference>
<protein>
    <submittedName>
        <fullName evidence="1">Uncharacterized protein</fullName>
    </submittedName>
</protein>
<dbReference type="EMBL" id="BK015071">
    <property type="protein sequence ID" value="DAD89891.1"/>
    <property type="molecule type" value="Genomic_DNA"/>
</dbReference>
<name>A0A8S5N719_9CAUD</name>